<keyword evidence="5" id="KW-0804">Transcription</keyword>
<gene>
    <name evidence="8" type="ORF">LZC39_15985</name>
</gene>
<reference evidence="8" key="1">
    <citation type="submission" date="2021-12" db="EMBL/GenBank/DDBJ databases">
        <title>Prevalence of phenicol resistance gene fexA in Campylobacter isolated from poultry supply chain.</title>
        <authorList>
            <person name="Tang B."/>
            <person name="Zheng X."/>
            <person name="Lin J."/>
            <person name="Lin R."/>
            <person name="Yang H."/>
            <person name="Shen Z."/>
            <person name="Xia F."/>
        </authorList>
    </citation>
    <scope>NUCLEOTIDE SEQUENCE</scope>
    <source>
        <strain evidence="8">CJHN2011004</strain>
    </source>
</reference>
<dbReference type="Proteomes" id="UP001199644">
    <property type="component" value="Unassembled WGS sequence"/>
</dbReference>
<evidence type="ECO:0000259" key="7">
    <source>
        <dbReference type="Pfam" id="PF04998"/>
    </source>
</evidence>
<dbReference type="EC" id="2.7.7.6" evidence="1"/>
<dbReference type="GO" id="GO:0003677">
    <property type="term" value="F:DNA binding"/>
    <property type="evidence" value="ECO:0007669"/>
    <property type="project" value="InterPro"/>
</dbReference>
<comment type="catalytic activity">
    <reaction evidence="6">
        <text>RNA(n) + a ribonucleoside 5'-triphosphate = RNA(n+1) + diphosphate</text>
        <dbReference type="Rhea" id="RHEA:21248"/>
        <dbReference type="Rhea" id="RHEA-COMP:14527"/>
        <dbReference type="Rhea" id="RHEA-COMP:17342"/>
        <dbReference type="ChEBI" id="CHEBI:33019"/>
        <dbReference type="ChEBI" id="CHEBI:61557"/>
        <dbReference type="ChEBI" id="CHEBI:140395"/>
        <dbReference type="EC" id="2.7.7.6"/>
    </reaction>
</comment>
<feature type="non-terminal residue" evidence="8">
    <location>
        <position position="1"/>
    </location>
</feature>
<feature type="non-terminal residue" evidence="8">
    <location>
        <position position="130"/>
    </location>
</feature>
<evidence type="ECO:0000256" key="4">
    <source>
        <dbReference type="ARBA" id="ARBA00022695"/>
    </source>
</evidence>
<comment type="caution">
    <text evidence="8">The sequence shown here is derived from an EMBL/GenBank/DDBJ whole genome shotgun (WGS) entry which is preliminary data.</text>
</comment>
<accession>A0AAW5EKQ1</accession>
<evidence type="ECO:0000256" key="5">
    <source>
        <dbReference type="ARBA" id="ARBA00023163"/>
    </source>
</evidence>
<proteinExistence type="predicted"/>
<evidence type="ECO:0000313" key="8">
    <source>
        <dbReference type="EMBL" id="MCH3853588.1"/>
    </source>
</evidence>
<name>A0AAW5EKQ1_CAMJU</name>
<dbReference type="Pfam" id="PF04998">
    <property type="entry name" value="RNA_pol_Rpb1_5"/>
    <property type="match status" value="1"/>
</dbReference>
<evidence type="ECO:0000256" key="3">
    <source>
        <dbReference type="ARBA" id="ARBA00022679"/>
    </source>
</evidence>
<evidence type="ECO:0000313" key="9">
    <source>
        <dbReference type="Proteomes" id="UP001199644"/>
    </source>
</evidence>
<dbReference type="GO" id="GO:0003899">
    <property type="term" value="F:DNA-directed RNA polymerase activity"/>
    <property type="evidence" value="ECO:0007669"/>
    <property type="project" value="UniProtKB-EC"/>
</dbReference>
<dbReference type="Gene3D" id="2.40.50.100">
    <property type="match status" value="1"/>
</dbReference>
<dbReference type="SUPFAM" id="SSF64484">
    <property type="entry name" value="beta and beta-prime subunits of DNA dependent RNA-polymerase"/>
    <property type="match status" value="1"/>
</dbReference>
<dbReference type="InterPro" id="IPR045867">
    <property type="entry name" value="DNA-dir_RpoC_beta_prime"/>
</dbReference>
<feature type="domain" description="RNA polymerase Rpb1" evidence="7">
    <location>
        <begin position="20"/>
        <end position="96"/>
    </location>
</feature>
<dbReference type="AlphaFoldDB" id="A0AAW5EKQ1"/>
<keyword evidence="3" id="KW-0808">Transferase</keyword>
<dbReference type="EMBL" id="JAJUOL010001100">
    <property type="protein sequence ID" value="MCH3853588.1"/>
    <property type="molecule type" value="Genomic_DNA"/>
</dbReference>
<keyword evidence="2" id="KW-0240">DNA-directed RNA polymerase</keyword>
<evidence type="ECO:0000256" key="6">
    <source>
        <dbReference type="ARBA" id="ARBA00048552"/>
    </source>
</evidence>
<sequence>IRTPITCKAKKGICAKCYGINLGEGKLVKPGEAVGIISAQSIGEPGTQLTLRTFHSGGTASTDLQDRQVSAQKEGFIRFYNLKTYKNKEGKDIVANRRNAAILLVEPKIKAPFKGIINIENIHEDVIVSI</sequence>
<protein>
    <recommendedName>
        <fullName evidence="1">DNA-directed RNA polymerase</fullName>
        <ecNumber evidence="1">2.7.7.6</ecNumber>
    </recommendedName>
</protein>
<evidence type="ECO:0000256" key="1">
    <source>
        <dbReference type="ARBA" id="ARBA00012418"/>
    </source>
</evidence>
<dbReference type="RefSeq" id="WP_240382005.1">
    <property type="nucleotide sequence ID" value="NZ_JAJUOL010001100.1"/>
</dbReference>
<dbReference type="InterPro" id="IPR007081">
    <property type="entry name" value="RNA_pol_Rpb1_5"/>
</dbReference>
<organism evidence="8 9">
    <name type="scientific">Campylobacter jejuni</name>
    <dbReference type="NCBI Taxonomy" id="197"/>
    <lineage>
        <taxon>Bacteria</taxon>
        <taxon>Pseudomonadati</taxon>
        <taxon>Campylobacterota</taxon>
        <taxon>Epsilonproteobacteria</taxon>
        <taxon>Campylobacterales</taxon>
        <taxon>Campylobacteraceae</taxon>
        <taxon>Campylobacter</taxon>
    </lineage>
</organism>
<dbReference type="PANTHER" id="PTHR19376:SF54">
    <property type="entry name" value="DNA-DIRECTED RNA POLYMERASE SUBUNIT BETA"/>
    <property type="match status" value="1"/>
</dbReference>
<keyword evidence="4" id="KW-0548">Nucleotidyltransferase</keyword>
<dbReference type="GO" id="GO:0000428">
    <property type="term" value="C:DNA-directed RNA polymerase complex"/>
    <property type="evidence" value="ECO:0007669"/>
    <property type="project" value="UniProtKB-KW"/>
</dbReference>
<evidence type="ECO:0000256" key="2">
    <source>
        <dbReference type="ARBA" id="ARBA00022478"/>
    </source>
</evidence>
<dbReference type="GO" id="GO:0006351">
    <property type="term" value="P:DNA-templated transcription"/>
    <property type="evidence" value="ECO:0007669"/>
    <property type="project" value="InterPro"/>
</dbReference>
<dbReference type="PANTHER" id="PTHR19376">
    <property type="entry name" value="DNA-DIRECTED RNA POLYMERASE"/>
    <property type="match status" value="1"/>
</dbReference>